<evidence type="ECO:0000256" key="2">
    <source>
        <dbReference type="SAM" id="Phobius"/>
    </source>
</evidence>
<accession>A0ABV7ZX76</accession>
<dbReference type="PANTHER" id="PTHR21530:SF7">
    <property type="entry name" value="TRAB DOMAIN-CONTAINING PROTEIN"/>
    <property type="match status" value="1"/>
</dbReference>
<dbReference type="InterPro" id="IPR002816">
    <property type="entry name" value="TraB/PrgY/GumN_fam"/>
</dbReference>
<name>A0ABV7ZX76_9GAMM</name>
<reference evidence="4" key="1">
    <citation type="journal article" date="2019" name="Int. J. Syst. Evol. Microbiol.">
        <title>The Global Catalogue of Microorganisms (GCM) 10K type strain sequencing project: providing services to taxonomists for standard genome sequencing and annotation.</title>
        <authorList>
            <consortium name="The Broad Institute Genomics Platform"/>
            <consortium name="The Broad Institute Genome Sequencing Center for Infectious Disease"/>
            <person name="Wu L."/>
            <person name="Ma J."/>
        </authorList>
    </citation>
    <scope>NUCLEOTIDE SEQUENCE [LARGE SCALE GENOMIC DNA]</scope>
    <source>
        <strain evidence="4">IBRC 10765</strain>
    </source>
</reference>
<keyword evidence="2" id="KW-1133">Transmembrane helix</keyword>
<sequence>MTTAALNDSDTQNDTQPSTAGPRRVVKKYDTEYTLLGTAHVSKASADEVRALIRSGAFDAVAVELCPARLQAMKDPDQLSKLDLFQVIKQGKAGMVAANLAMGAFQQRVADESGIAPGEEMKAALEEAANAGLPIMAIDRDIGITLRRIYRGVPWWQRSQLIAGIVGSLVSKEKVSAEDVEKLKEGDVLQATFAEFAEESEALYQALITERDHYMALRLAEENGNSRYKNVLVVIGAGHLAGLEVNINSHLPTKPKEQREILETVQPGSQWLKYLPWLIAALILTGFAIGFSRGPELGLRLITEWILINGSLTAIGIMIARGHPLTIIAGFLAAPFTSLNPTIGAGFVAAAVELYARKPTVGDFAHLRDDVSSVWGWWRNRVSRTLLVFFFATLGSAAATYIGGFRIFGQLTGG</sequence>
<comment type="caution">
    <text evidence="3">The sequence shown here is derived from an EMBL/GenBank/DDBJ whole genome shotgun (WGS) entry which is preliminary data.</text>
</comment>
<dbReference type="NCBIfam" id="TIGR00261">
    <property type="entry name" value="traB"/>
    <property type="match status" value="1"/>
</dbReference>
<dbReference type="Pfam" id="PF01963">
    <property type="entry name" value="TraB_PrgY_gumN"/>
    <property type="match status" value="1"/>
</dbReference>
<feature type="transmembrane region" description="Helical" evidence="2">
    <location>
        <begin position="271"/>
        <end position="289"/>
    </location>
</feature>
<dbReference type="RefSeq" id="WP_380695958.1">
    <property type="nucleotide sequence ID" value="NZ_JBHRYR010000003.1"/>
</dbReference>
<protein>
    <submittedName>
        <fullName evidence="3">TraB/GumN family protein</fullName>
    </submittedName>
</protein>
<feature type="transmembrane region" description="Helical" evidence="2">
    <location>
        <begin position="301"/>
        <end position="320"/>
    </location>
</feature>
<evidence type="ECO:0000313" key="4">
    <source>
        <dbReference type="Proteomes" id="UP001595617"/>
    </source>
</evidence>
<dbReference type="InterPro" id="IPR046345">
    <property type="entry name" value="TraB_PrgY-like"/>
</dbReference>
<dbReference type="PANTHER" id="PTHR21530">
    <property type="entry name" value="PHEROMONE SHUTDOWN PROTEIN"/>
    <property type="match status" value="1"/>
</dbReference>
<feature type="transmembrane region" description="Helical" evidence="2">
    <location>
        <begin position="386"/>
        <end position="408"/>
    </location>
</feature>
<gene>
    <name evidence="3" type="ORF">ACFOOG_09750</name>
</gene>
<feature type="region of interest" description="Disordered" evidence="1">
    <location>
        <begin position="1"/>
        <end position="24"/>
    </location>
</feature>
<organism evidence="3 4">
    <name type="scientific">Saccharospirillum mangrovi</name>
    <dbReference type="NCBI Taxonomy" id="2161747"/>
    <lineage>
        <taxon>Bacteria</taxon>
        <taxon>Pseudomonadati</taxon>
        <taxon>Pseudomonadota</taxon>
        <taxon>Gammaproteobacteria</taxon>
        <taxon>Oceanospirillales</taxon>
        <taxon>Saccharospirillaceae</taxon>
        <taxon>Saccharospirillum</taxon>
    </lineage>
</organism>
<feature type="compositionally biased region" description="Polar residues" evidence="1">
    <location>
        <begin position="1"/>
        <end position="19"/>
    </location>
</feature>
<keyword evidence="4" id="KW-1185">Reference proteome</keyword>
<evidence type="ECO:0000313" key="3">
    <source>
        <dbReference type="EMBL" id="MFC3853113.1"/>
    </source>
</evidence>
<evidence type="ECO:0000256" key="1">
    <source>
        <dbReference type="SAM" id="MobiDB-lite"/>
    </source>
</evidence>
<keyword evidence="2" id="KW-0812">Transmembrane</keyword>
<feature type="transmembrane region" description="Helical" evidence="2">
    <location>
        <begin position="326"/>
        <end position="352"/>
    </location>
</feature>
<dbReference type="EMBL" id="JBHRYR010000003">
    <property type="protein sequence ID" value="MFC3853113.1"/>
    <property type="molecule type" value="Genomic_DNA"/>
</dbReference>
<proteinExistence type="predicted"/>
<dbReference type="CDD" id="cd14726">
    <property type="entry name" value="TraB_PrgY-like"/>
    <property type="match status" value="1"/>
</dbReference>
<dbReference type="Proteomes" id="UP001595617">
    <property type="component" value="Unassembled WGS sequence"/>
</dbReference>
<keyword evidence="2" id="KW-0472">Membrane</keyword>
<dbReference type="InterPro" id="IPR005230">
    <property type="entry name" value="TraB_bac"/>
</dbReference>